<evidence type="ECO:0000256" key="1">
    <source>
        <dbReference type="SAM" id="MobiDB-lite"/>
    </source>
</evidence>
<dbReference type="Proteomes" id="UP000683000">
    <property type="component" value="Unassembled WGS sequence"/>
</dbReference>
<gene>
    <name evidence="2" type="ORF">JVT61DRAFT_3707</name>
</gene>
<accession>A0A8I2YND9</accession>
<dbReference type="EMBL" id="JAGFBS010000016">
    <property type="protein sequence ID" value="KAG6374952.1"/>
    <property type="molecule type" value="Genomic_DNA"/>
</dbReference>
<reference evidence="2" key="1">
    <citation type="submission" date="2021-03" db="EMBL/GenBank/DDBJ databases">
        <title>Evolutionary innovations through gain and loss of genes in the ectomycorrhizal Boletales.</title>
        <authorList>
            <person name="Wu G."/>
            <person name="Miyauchi S."/>
            <person name="Morin E."/>
            <person name="Yang Z.-L."/>
            <person name="Xu J."/>
            <person name="Martin F.M."/>
        </authorList>
    </citation>
    <scope>NUCLEOTIDE SEQUENCE</scope>
    <source>
        <strain evidence="2">BR01</strain>
    </source>
</reference>
<dbReference type="AlphaFoldDB" id="A0A8I2YND9"/>
<proteinExistence type="predicted"/>
<dbReference type="OrthoDB" id="2621215at2759"/>
<protein>
    <submittedName>
        <fullName evidence="2">Uncharacterized protein</fullName>
    </submittedName>
</protein>
<evidence type="ECO:0000313" key="2">
    <source>
        <dbReference type="EMBL" id="KAG6374952.1"/>
    </source>
</evidence>
<comment type="caution">
    <text evidence="2">The sequence shown here is derived from an EMBL/GenBank/DDBJ whole genome shotgun (WGS) entry which is preliminary data.</text>
</comment>
<sequence length="163" mass="18226">MHVLDEREGDRSLCEIRLTYFPMDKELIAAMPHDVHEEPFNRLRTELDGAINLIPLDFDNGNNKVVVQIRIFSLTDDLRLARPLPYFFLECAYSQGDGDVNRKLKAYVESFLKAIGVMKIAFESRAPFNLLIPTLTSQGRSLAGRSRVGRSGSQAGGAQLSLA</sequence>
<name>A0A8I2YND9_9AGAM</name>
<keyword evidence="3" id="KW-1185">Reference proteome</keyword>
<organism evidence="2 3">
    <name type="scientific">Boletus reticuloceps</name>
    <dbReference type="NCBI Taxonomy" id="495285"/>
    <lineage>
        <taxon>Eukaryota</taxon>
        <taxon>Fungi</taxon>
        <taxon>Dikarya</taxon>
        <taxon>Basidiomycota</taxon>
        <taxon>Agaricomycotina</taxon>
        <taxon>Agaricomycetes</taxon>
        <taxon>Agaricomycetidae</taxon>
        <taxon>Boletales</taxon>
        <taxon>Boletineae</taxon>
        <taxon>Boletaceae</taxon>
        <taxon>Boletoideae</taxon>
        <taxon>Boletus</taxon>
    </lineage>
</organism>
<feature type="region of interest" description="Disordered" evidence="1">
    <location>
        <begin position="143"/>
        <end position="163"/>
    </location>
</feature>
<evidence type="ECO:0000313" key="3">
    <source>
        <dbReference type="Proteomes" id="UP000683000"/>
    </source>
</evidence>